<accession>A0ABQ5SQT4</accession>
<dbReference type="CDD" id="cd00090">
    <property type="entry name" value="HTH_ARSR"/>
    <property type="match status" value="1"/>
</dbReference>
<comment type="caution">
    <text evidence="2">The sequence shown here is derived from an EMBL/GenBank/DDBJ whole genome shotgun (WGS) entry which is preliminary data.</text>
</comment>
<gene>
    <name evidence="2" type="ORF">GCM10017579_05580</name>
</gene>
<evidence type="ECO:0000256" key="1">
    <source>
        <dbReference type="SAM" id="MobiDB-lite"/>
    </source>
</evidence>
<dbReference type="InterPro" id="IPR011991">
    <property type="entry name" value="ArsR-like_HTH"/>
</dbReference>
<reference evidence="2" key="2">
    <citation type="submission" date="2023-01" db="EMBL/GenBank/DDBJ databases">
        <authorList>
            <person name="Sun Q."/>
            <person name="Evtushenko L."/>
        </authorList>
    </citation>
    <scope>NUCLEOTIDE SEQUENCE</scope>
    <source>
        <strain evidence="2">VKM Ac-1246</strain>
    </source>
</reference>
<keyword evidence="3" id="KW-1185">Reference proteome</keyword>
<reference evidence="2" key="1">
    <citation type="journal article" date="2014" name="Int. J. Syst. Evol. Microbiol.">
        <title>Complete genome of a new Firmicutes species belonging to the dominant human colonic microbiota ('Ruminococcus bicirculans') reveals two chromosomes and a selective capacity to utilize plant glucans.</title>
        <authorList>
            <consortium name="NISC Comparative Sequencing Program"/>
            <person name="Wegmann U."/>
            <person name="Louis P."/>
            <person name="Goesmann A."/>
            <person name="Henrissat B."/>
            <person name="Duncan S.H."/>
            <person name="Flint H.J."/>
        </authorList>
    </citation>
    <scope>NUCLEOTIDE SEQUENCE</scope>
    <source>
        <strain evidence="2">VKM Ac-1246</strain>
    </source>
</reference>
<feature type="compositionally biased region" description="Basic and acidic residues" evidence="1">
    <location>
        <begin position="154"/>
        <end position="165"/>
    </location>
</feature>
<evidence type="ECO:0000313" key="2">
    <source>
        <dbReference type="EMBL" id="GLJ66522.1"/>
    </source>
</evidence>
<evidence type="ECO:0008006" key="4">
    <source>
        <dbReference type="Google" id="ProtNLM"/>
    </source>
</evidence>
<evidence type="ECO:0000313" key="3">
    <source>
        <dbReference type="Proteomes" id="UP001142292"/>
    </source>
</evidence>
<dbReference type="EMBL" id="BSEL01000001">
    <property type="protein sequence ID" value="GLJ66522.1"/>
    <property type="molecule type" value="Genomic_DNA"/>
</dbReference>
<protein>
    <recommendedName>
        <fullName evidence="4">Helix-turn-helix domain-containing protein</fullName>
    </recommendedName>
</protein>
<feature type="compositionally biased region" description="Basic and acidic residues" evidence="1">
    <location>
        <begin position="199"/>
        <end position="208"/>
    </location>
</feature>
<sequence>MSGRFDWERAIRALPLRPPVLKLVALVLATYADRDGANAHPGEDRLAEDCGMSPRSVRRHLAELRELGLIERVFKGSSYGRAKAADEYRLIVPADIQSRVAERLEHRSPMTGDDQPITGHPWPVITPGTPDTGGQNTGHPQQNTGHAAYGTPDTGDRPPDHDQGRDQPGPAQHPLPASSSARARDDSAAMDGEVDELIDGTRPHAYRPDPWDVACETCELPQNHPRHIDTLLLEAKP</sequence>
<feature type="region of interest" description="Disordered" evidence="1">
    <location>
        <begin position="106"/>
        <end position="208"/>
    </location>
</feature>
<dbReference type="Proteomes" id="UP001142292">
    <property type="component" value="Unassembled WGS sequence"/>
</dbReference>
<dbReference type="InterPro" id="IPR036388">
    <property type="entry name" value="WH-like_DNA-bd_sf"/>
</dbReference>
<proteinExistence type="predicted"/>
<dbReference type="RefSeq" id="WP_189119310.1">
    <property type="nucleotide sequence ID" value="NZ_BMRK01000011.1"/>
</dbReference>
<dbReference type="SUPFAM" id="SSF46785">
    <property type="entry name" value="Winged helix' DNA-binding domain"/>
    <property type="match status" value="1"/>
</dbReference>
<dbReference type="Gene3D" id="1.10.10.10">
    <property type="entry name" value="Winged helix-like DNA-binding domain superfamily/Winged helix DNA-binding domain"/>
    <property type="match status" value="1"/>
</dbReference>
<organism evidence="2 3">
    <name type="scientific">Nocardioides luteus</name>
    <dbReference type="NCBI Taxonomy" id="1844"/>
    <lineage>
        <taxon>Bacteria</taxon>
        <taxon>Bacillati</taxon>
        <taxon>Actinomycetota</taxon>
        <taxon>Actinomycetes</taxon>
        <taxon>Propionibacteriales</taxon>
        <taxon>Nocardioidaceae</taxon>
        <taxon>Nocardioides</taxon>
    </lineage>
</organism>
<dbReference type="InterPro" id="IPR036390">
    <property type="entry name" value="WH_DNA-bd_sf"/>
</dbReference>
<feature type="compositionally biased region" description="Polar residues" evidence="1">
    <location>
        <begin position="132"/>
        <end position="145"/>
    </location>
</feature>
<dbReference type="Pfam" id="PF13730">
    <property type="entry name" value="HTH_36"/>
    <property type="match status" value="1"/>
</dbReference>
<name>A0ABQ5SQT4_9ACTN</name>